<comment type="caution">
    <text evidence="12">The sequence shown here is derived from an EMBL/GenBank/DDBJ whole genome shotgun (WGS) entry which is preliminary data.</text>
</comment>
<keyword evidence="6" id="KW-0653">Protein transport</keyword>
<dbReference type="PANTHER" id="PTHR34597:SF1">
    <property type="entry name" value="HEME_HEMOPEXIN TRANSPORTER PROTEIN HUXB"/>
    <property type="match status" value="1"/>
</dbReference>
<reference evidence="12 13" key="1">
    <citation type="submission" date="2018-05" db="EMBL/GenBank/DDBJ databases">
        <title>Rhodoferax soyangensis sp.nov., isolated from an oligotrophic freshwater lake.</title>
        <authorList>
            <person name="Park M."/>
        </authorList>
    </citation>
    <scope>NUCLEOTIDE SEQUENCE [LARGE SCALE GENOMIC DNA]</scope>
    <source>
        <strain evidence="12 13">IMCC26218</strain>
    </source>
</reference>
<evidence type="ECO:0000256" key="2">
    <source>
        <dbReference type="ARBA" id="ARBA00009055"/>
    </source>
</evidence>
<comment type="subcellular location">
    <subcellularLocation>
        <location evidence="1">Cell outer membrane</location>
    </subcellularLocation>
</comment>
<evidence type="ECO:0000256" key="3">
    <source>
        <dbReference type="ARBA" id="ARBA00022448"/>
    </source>
</evidence>
<keyword evidence="7" id="KW-0472">Membrane</keyword>
<proteinExistence type="inferred from homology"/>
<evidence type="ECO:0000256" key="10">
    <source>
        <dbReference type="SAM" id="SignalP"/>
    </source>
</evidence>
<dbReference type="GO" id="GO:0098046">
    <property type="term" value="C:type V protein secretion system complex"/>
    <property type="evidence" value="ECO:0007669"/>
    <property type="project" value="TreeGrafter"/>
</dbReference>
<keyword evidence="13" id="KW-1185">Reference proteome</keyword>
<dbReference type="RefSeq" id="WP_117179986.1">
    <property type="nucleotide sequence ID" value="NZ_QFZK01000023.1"/>
</dbReference>
<dbReference type="EMBL" id="QFZK01000023">
    <property type="protein sequence ID" value="RFO95076.1"/>
    <property type="molecule type" value="Genomic_DNA"/>
</dbReference>
<feature type="compositionally biased region" description="Polar residues" evidence="9">
    <location>
        <begin position="61"/>
        <end position="70"/>
    </location>
</feature>
<dbReference type="Proteomes" id="UP000260665">
    <property type="component" value="Unassembled WGS sequence"/>
</dbReference>
<dbReference type="Pfam" id="PF03865">
    <property type="entry name" value="ShlB"/>
    <property type="match status" value="1"/>
</dbReference>
<feature type="signal peptide" evidence="10">
    <location>
        <begin position="1"/>
        <end position="35"/>
    </location>
</feature>
<keyword evidence="4" id="KW-1134">Transmembrane beta strand</keyword>
<keyword evidence="3" id="KW-0813">Transport</keyword>
<evidence type="ECO:0000256" key="8">
    <source>
        <dbReference type="ARBA" id="ARBA00023237"/>
    </source>
</evidence>
<dbReference type="GO" id="GO:0008320">
    <property type="term" value="F:protein transmembrane transporter activity"/>
    <property type="evidence" value="ECO:0007669"/>
    <property type="project" value="TreeGrafter"/>
</dbReference>
<gene>
    <name evidence="12" type="ORF">DIC66_20175</name>
</gene>
<keyword evidence="10" id="KW-0732">Signal</keyword>
<evidence type="ECO:0000256" key="9">
    <source>
        <dbReference type="SAM" id="MobiDB-lite"/>
    </source>
</evidence>
<feature type="chain" id="PRO_5017655582" evidence="10">
    <location>
        <begin position="36"/>
        <end position="563"/>
    </location>
</feature>
<evidence type="ECO:0000256" key="1">
    <source>
        <dbReference type="ARBA" id="ARBA00004442"/>
    </source>
</evidence>
<dbReference type="Gene3D" id="3.10.20.310">
    <property type="entry name" value="membrane protein fhac"/>
    <property type="match status" value="1"/>
</dbReference>
<feature type="domain" description="POTRA" evidence="11">
    <location>
        <begin position="80"/>
        <end position="154"/>
    </location>
</feature>
<feature type="region of interest" description="Disordered" evidence="9">
    <location>
        <begin position="52"/>
        <end position="75"/>
    </location>
</feature>
<evidence type="ECO:0000313" key="12">
    <source>
        <dbReference type="EMBL" id="RFO95076.1"/>
    </source>
</evidence>
<dbReference type="InterPro" id="IPR051544">
    <property type="entry name" value="TPS_OM_transporter"/>
</dbReference>
<sequence length="563" mass="59954">MTTCTTSSLNAYKAAAPAWPGILVCALLAWDAAQAQVAPGAGALRQQIERERVRDEPPKQPQFTIPQTTEGMGPDSREVVTVSGFRFTGNTLLSNAQLLGVVQPYLNRPLRFEELRAAAAAVAASYREAGWVARAFLPRQDVAGGEVHIQIVEAVFSGANTSGPEPVRLKMSNVLAIAAANLKEGAPLNVAAVERVLLLADDLPGVSVSGALSEGTADGQTALVLKFTDQPLLSADVQMDNQGARSTGSERIILSAKLNSPLGLGDRLSGDVLHSEGSDYVRLAYSVPVTANGLRVGVNASQFNYRLTSAEFSALQASGNSEGAGLEASYPLIRSRWQNLSMGLAYDRRRYHNEANQEVQSDYQIDDLSLVLSGNLHDALGGGGYNTASLSLVSGALDYGNLDLAENTTLAKSFQKWGYHLKRIQTITPSLSLLASLGGQITDQRLDAAEGFYLGGANGVRAYPANEGAGDQGQLVNLDLRLALPQGFLLSGFYDTGHVNSRKSDYSLSGFGLSLGWKGPYGATLLATVAQRIGRNPNRTVTGRDQDGSLETTRWWLQLSVPF</sequence>
<keyword evidence="8" id="KW-0998">Cell outer membrane</keyword>
<evidence type="ECO:0000256" key="6">
    <source>
        <dbReference type="ARBA" id="ARBA00022927"/>
    </source>
</evidence>
<dbReference type="Pfam" id="PF08479">
    <property type="entry name" value="POTRA_2"/>
    <property type="match status" value="1"/>
</dbReference>
<protein>
    <submittedName>
        <fullName evidence="12">ShlB/FhaC/HecB family hemolysin secretion/activation protein</fullName>
    </submittedName>
</protein>
<evidence type="ECO:0000256" key="4">
    <source>
        <dbReference type="ARBA" id="ARBA00022452"/>
    </source>
</evidence>
<dbReference type="InterPro" id="IPR005565">
    <property type="entry name" value="Hemolysn_activator_HlyB_C"/>
</dbReference>
<evidence type="ECO:0000259" key="11">
    <source>
        <dbReference type="PROSITE" id="PS51779"/>
    </source>
</evidence>
<name>A0A3E1R6T5_9BURK</name>
<dbReference type="InterPro" id="IPR013686">
    <property type="entry name" value="Polypept-transport_assoc_ShlB"/>
</dbReference>
<dbReference type="PANTHER" id="PTHR34597">
    <property type="entry name" value="SLR1661 PROTEIN"/>
    <property type="match status" value="1"/>
</dbReference>
<evidence type="ECO:0000313" key="13">
    <source>
        <dbReference type="Proteomes" id="UP000260665"/>
    </source>
</evidence>
<comment type="similarity">
    <text evidence="2">Belongs to the TPS (TC 1.B.20) family.</text>
</comment>
<evidence type="ECO:0000256" key="7">
    <source>
        <dbReference type="ARBA" id="ARBA00023136"/>
    </source>
</evidence>
<dbReference type="Gene3D" id="2.40.160.50">
    <property type="entry name" value="membrane protein fhac: a member of the omp85/tpsb transporter family"/>
    <property type="match status" value="1"/>
</dbReference>
<dbReference type="GO" id="GO:0046819">
    <property type="term" value="P:protein secretion by the type V secretion system"/>
    <property type="evidence" value="ECO:0007669"/>
    <property type="project" value="TreeGrafter"/>
</dbReference>
<dbReference type="GO" id="GO:0009279">
    <property type="term" value="C:cell outer membrane"/>
    <property type="evidence" value="ECO:0007669"/>
    <property type="project" value="UniProtKB-SubCell"/>
</dbReference>
<dbReference type="AlphaFoldDB" id="A0A3E1R6T5"/>
<evidence type="ECO:0000256" key="5">
    <source>
        <dbReference type="ARBA" id="ARBA00022692"/>
    </source>
</evidence>
<accession>A0A3E1R6T5</accession>
<dbReference type="PROSITE" id="PS51779">
    <property type="entry name" value="POTRA"/>
    <property type="match status" value="1"/>
</dbReference>
<dbReference type="OrthoDB" id="572300at2"/>
<organism evidence="12 13">
    <name type="scientific">Rhodoferax lacus</name>
    <dbReference type="NCBI Taxonomy" id="2184758"/>
    <lineage>
        <taxon>Bacteria</taxon>
        <taxon>Pseudomonadati</taxon>
        <taxon>Pseudomonadota</taxon>
        <taxon>Betaproteobacteria</taxon>
        <taxon>Burkholderiales</taxon>
        <taxon>Comamonadaceae</taxon>
        <taxon>Rhodoferax</taxon>
    </lineage>
</organism>
<dbReference type="InterPro" id="IPR034746">
    <property type="entry name" value="POTRA"/>
</dbReference>
<keyword evidence="5" id="KW-0812">Transmembrane</keyword>